<dbReference type="PROSITE" id="PS51257">
    <property type="entry name" value="PROKAR_LIPOPROTEIN"/>
    <property type="match status" value="1"/>
</dbReference>
<organism evidence="3 5">
    <name type="scientific">Phaeobacter gallaeciensis</name>
    <dbReference type="NCBI Taxonomy" id="60890"/>
    <lineage>
        <taxon>Bacteria</taxon>
        <taxon>Pseudomonadati</taxon>
        <taxon>Pseudomonadota</taxon>
        <taxon>Alphaproteobacteria</taxon>
        <taxon>Rhodobacterales</taxon>
        <taxon>Roseobacteraceae</taxon>
        <taxon>Phaeobacter</taxon>
    </lineage>
</organism>
<evidence type="ECO:0008006" key="7">
    <source>
        <dbReference type="Google" id="ProtNLM"/>
    </source>
</evidence>
<evidence type="ECO:0000313" key="4">
    <source>
        <dbReference type="EMBL" id="MDE4165636.1"/>
    </source>
</evidence>
<feature type="region of interest" description="Disordered" evidence="1">
    <location>
        <begin position="23"/>
        <end position="68"/>
    </location>
</feature>
<dbReference type="EMBL" id="JARCJK010000003">
    <property type="protein sequence ID" value="MDE4165636.1"/>
    <property type="molecule type" value="Genomic_DNA"/>
</dbReference>
<feature type="signal peptide" evidence="2">
    <location>
        <begin position="1"/>
        <end position="18"/>
    </location>
</feature>
<protein>
    <recommendedName>
        <fullName evidence="7">Thymidylate synthase</fullName>
    </recommendedName>
</protein>
<evidence type="ECO:0000256" key="2">
    <source>
        <dbReference type="SAM" id="SignalP"/>
    </source>
</evidence>
<reference evidence="4 6" key="2">
    <citation type="submission" date="2023-02" db="EMBL/GenBank/DDBJ databases">
        <title>Population genomics of bacteria associated with diatom.</title>
        <authorList>
            <person name="Xie J."/>
            <person name="Wang H."/>
        </authorList>
    </citation>
    <scope>NUCLEOTIDE SEQUENCE [LARGE SCALE GENOMIC DNA]</scope>
    <source>
        <strain evidence="4 6">PT47_8</strain>
    </source>
</reference>
<dbReference type="RefSeq" id="WP_065270718.1">
    <property type="nucleotide sequence ID" value="NZ_CP015124.1"/>
</dbReference>
<dbReference type="OrthoDB" id="7739218at2"/>
<name>A0A1B0ZND7_9RHOB</name>
<keyword evidence="2" id="KW-0732">Signal</keyword>
<evidence type="ECO:0000313" key="5">
    <source>
        <dbReference type="Proteomes" id="UP000092565"/>
    </source>
</evidence>
<sequence length="348" mass="36466">MNKITGAFIAALALSACGNGNPFTEDTTDNGGDTGTDTGTDTGIDGDGRPPGTPSPTPDTSIFRREGTSTEDAYIGNGYATEISYDSNNDTFSVDNLAFDGDGTYARGTAVSSLGPFAVYEADAQYSDITDNEPINQFTHRAIYGVSTSGNSKFAIVRTGAYADYGFGGFVYQRDNSVTLPSSGQAQYNGSLAGLRDYNGAAGLEYTTADVQIAIDFDDFNPATGGRGDAVRGSLTNRTIYDTAGNDITNDVINRINVDNNLTLSSIPVAVFDVGPNNLDDNGEIIGTLQSTYVDANGTAQTYETGNYYAVVSGDNAEEIVGVVVLENSLDPAANSVRETGGFIVYNN</sequence>
<accession>A0A1B0ZND7</accession>
<dbReference type="PATRIC" id="fig|60890.4.peg.673"/>
<dbReference type="Proteomes" id="UP001218364">
    <property type="component" value="Unassembled WGS sequence"/>
</dbReference>
<evidence type="ECO:0000313" key="3">
    <source>
        <dbReference type="EMBL" id="ANP35618.1"/>
    </source>
</evidence>
<evidence type="ECO:0000313" key="6">
    <source>
        <dbReference type="Proteomes" id="UP001218364"/>
    </source>
</evidence>
<keyword evidence="5" id="KW-1185">Reference proteome</keyword>
<feature type="compositionally biased region" description="Low complexity" evidence="1">
    <location>
        <begin position="29"/>
        <end position="43"/>
    </location>
</feature>
<dbReference type="EMBL" id="CP015124">
    <property type="protein sequence ID" value="ANP35618.1"/>
    <property type="molecule type" value="Genomic_DNA"/>
</dbReference>
<dbReference type="AlphaFoldDB" id="A0A1B0ZND7"/>
<feature type="chain" id="PRO_5044369955" description="Thymidylate synthase" evidence="2">
    <location>
        <begin position="19"/>
        <end position="348"/>
    </location>
</feature>
<gene>
    <name evidence="3" type="ORF">JL2886_00692</name>
    <name evidence="4" type="ORF">PXK24_08015</name>
</gene>
<evidence type="ECO:0000256" key="1">
    <source>
        <dbReference type="SAM" id="MobiDB-lite"/>
    </source>
</evidence>
<dbReference type="Proteomes" id="UP000092565">
    <property type="component" value="Chromosome"/>
</dbReference>
<proteinExistence type="predicted"/>
<reference evidence="3 5" key="1">
    <citation type="submission" date="2016-04" db="EMBL/GenBank/DDBJ databases">
        <authorList>
            <person name="Evans L.H."/>
            <person name="Alamgir A."/>
            <person name="Owens N."/>
            <person name="Weber N.D."/>
            <person name="Virtaneva K."/>
            <person name="Barbian K."/>
            <person name="Babar A."/>
            <person name="Rosenke K."/>
        </authorList>
    </citation>
    <scope>NUCLEOTIDE SEQUENCE [LARGE SCALE GENOMIC DNA]</scope>
    <source>
        <strain evidence="3 5">JL2886</strain>
    </source>
</reference>
<dbReference type="Gene3D" id="2.40.160.90">
    <property type="match status" value="1"/>
</dbReference>